<feature type="region of interest" description="Disordered" evidence="1">
    <location>
        <begin position="100"/>
        <end position="137"/>
    </location>
</feature>
<reference evidence="4" key="1">
    <citation type="journal article" date="2011" name="Genome Biol.">
        <title>The draft genome of the carcinogenic human liver fluke Clonorchis sinensis.</title>
        <authorList>
            <person name="Wang X."/>
            <person name="Chen W."/>
            <person name="Huang Y."/>
            <person name="Sun J."/>
            <person name="Men J."/>
            <person name="Liu H."/>
            <person name="Luo F."/>
            <person name="Guo L."/>
            <person name="Lv X."/>
            <person name="Deng C."/>
            <person name="Zhou C."/>
            <person name="Fan Y."/>
            <person name="Li X."/>
            <person name="Huang L."/>
            <person name="Hu Y."/>
            <person name="Liang C."/>
            <person name="Hu X."/>
            <person name="Xu J."/>
            <person name="Yu X."/>
        </authorList>
    </citation>
    <scope>NUCLEOTIDE SEQUENCE [LARGE SCALE GENOMIC DNA]</scope>
    <source>
        <strain evidence="4">Henan</strain>
    </source>
</reference>
<protein>
    <recommendedName>
        <fullName evidence="3">ZSWIM1/3 RNaseH-like domain-containing protein</fullName>
    </recommendedName>
</protein>
<keyword evidence="2" id="KW-0472">Membrane</keyword>
<evidence type="ECO:0000259" key="3">
    <source>
        <dbReference type="Pfam" id="PF21056"/>
    </source>
</evidence>
<keyword evidence="5" id="KW-1185">Reference proteome</keyword>
<accession>G7YTX2</accession>
<gene>
    <name evidence="4" type="ORF">CLF_110814</name>
</gene>
<sequence>MVLLKYTADLSHLDALPNLDIIICIGMVARRLLEKRSQLFFKKLTTGDTEDELAFCKMRNRCKSEIRQWNMRKQATILDLARKNRNVLFKYMGHRRRNKPSAFSLRDRNGEPTSDLSSTEMNKAWPTGFSPLTQQTHDGDMNAMSSILVRRVRQSVLQLVFARFYLLLDAFPKHLRQENVAKEINPLMVERGLNEEPVLGSDTGFDSEEIVHPGGVVETGKSNREQVELMTTVVSLSVSEPDVLRRYCAVEYKLYTFLTTNGMATGRPVMYAFAESEQFVPMLKLFDLFKLMMKEEYPVKAFVMDKLATRMLAVFGCNVMLYYFHIRKAIRKHSKRFGNLREGNDNRTVEQRDGNCDHRVKLSGNALEEVRIRWKNQNKPRQSKILGFWHQWPQNNEDAAKRHTLLNYENRFPRVVRRRHRRRLCRV</sequence>
<evidence type="ECO:0000313" key="5">
    <source>
        <dbReference type="Proteomes" id="UP000008909"/>
    </source>
</evidence>
<organism evidence="4 5">
    <name type="scientific">Clonorchis sinensis</name>
    <name type="common">Chinese liver fluke</name>
    <dbReference type="NCBI Taxonomy" id="79923"/>
    <lineage>
        <taxon>Eukaryota</taxon>
        <taxon>Metazoa</taxon>
        <taxon>Spiralia</taxon>
        <taxon>Lophotrochozoa</taxon>
        <taxon>Platyhelminthes</taxon>
        <taxon>Trematoda</taxon>
        <taxon>Digenea</taxon>
        <taxon>Opisthorchiida</taxon>
        <taxon>Opisthorchiata</taxon>
        <taxon>Opisthorchiidae</taxon>
        <taxon>Clonorchis</taxon>
    </lineage>
</organism>
<name>G7YTX2_CLOSI</name>
<evidence type="ECO:0000256" key="1">
    <source>
        <dbReference type="SAM" id="MobiDB-lite"/>
    </source>
</evidence>
<dbReference type="Pfam" id="PF21056">
    <property type="entry name" value="ZSWIM1-3_RNaseH-like"/>
    <property type="match status" value="1"/>
</dbReference>
<reference key="2">
    <citation type="submission" date="2011-10" db="EMBL/GenBank/DDBJ databases">
        <title>The genome and transcriptome sequence of Clonorchis sinensis provide insights into the carcinogenic liver fluke.</title>
        <authorList>
            <person name="Wang X."/>
            <person name="Huang Y."/>
            <person name="Chen W."/>
            <person name="Liu H."/>
            <person name="Guo L."/>
            <person name="Chen Y."/>
            <person name="Luo F."/>
            <person name="Zhou W."/>
            <person name="Sun J."/>
            <person name="Mao Q."/>
            <person name="Liang P."/>
            <person name="Zhou C."/>
            <person name="Tian Y."/>
            <person name="Men J."/>
            <person name="Lv X."/>
            <person name="Huang L."/>
            <person name="Zhou J."/>
            <person name="Hu Y."/>
            <person name="Li R."/>
            <person name="Zhang F."/>
            <person name="Lei H."/>
            <person name="Li X."/>
            <person name="Hu X."/>
            <person name="Liang C."/>
            <person name="Xu J."/>
            <person name="Wu Z."/>
            <person name="Yu X."/>
        </authorList>
    </citation>
    <scope>NUCLEOTIDE SEQUENCE</scope>
    <source>
        <strain>Henan</strain>
    </source>
</reference>
<evidence type="ECO:0000256" key="2">
    <source>
        <dbReference type="SAM" id="Phobius"/>
    </source>
</evidence>
<keyword evidence="2" id="KW-1133">Transmembrane helix</keyword>
<feature type="domain" description="ZSWIM1/3 RNaseH-like" evidence="3">
    <location>
        <begin position="249"/>
        <end position="311"/>
    </location>
</feature>
<dbReference type="Proteomes" id="UP000008909">
    <property type="component" value="Unassembled WGS sequence"/>
</dbReference>
<keyword evidence="2" id="KW-0812">Transmembrane</keyword>
<dbReference type="InterPro" id="IPR048324">
    <property type="entry name" value="ZSWIM1-3_RNaseH-like"/>
</dbReference>
<dbReference type="AlphaFoldDB" id="G7YTX2"/>
<feature type="compositionally biased region" description="Polar residues" evidence="1">
    <location>
        <begin position="111"/>
        <end position="121"/>
    </location>
</feature>
<proteinExistence type="predicted"/>
<feature type="transmembrane region" description="Helical" evidence="2">
    <location>
        <begin position="307"/>
        <end position="326"/>
    </location>
</feature>
<evidence type="ECO:0000313" key="4">
    <source>
        <dbReference type="EMBL" id="GAA56402.1"/>
    </source>
</evidence>
<dbReference type="EMBL" id="DF144244">
    <property type="protein sequence ID" value="GAA56402.1"/>
    <property type="molecule type" value="Genomic_DNA"/>
</dbReference>